<comment type="similarity">
    <text evidence="1 7">Belongs to the class-II pyridine nucleotide-disulfide oxidoreductase family.</text>
</comment>
<dbReference type="InterPro" id="IPR036188">
    <property type="entry name" value="FAD/NAD-bd_sf"/>
</dbReference>
<dbReference type="EMBL" id="MKIE01000004">
    <property type="protein sequence ID" value="OHW62229.1"/>
    <property type="molecule type" value="Genomic_DNA"/>
</dbReference>
<comment type="subunit">
    <text evidence="7">Homodimer.</text>
</comment>
<dbReference type="GO" id="GO:0004791">
    <property type="term" value="F:thioredoxin-disulfide reductase (NADPH) activity"/>
    <property type="evidence" value="ECO:0007669"/>
    <property type="project" value="UniProtKB-UniRule"/>
</dbReference>
<dbReference type="InterPro" id="IPR050097">
    <property type="entry name" value="Ferredoxin-NADP_redctase_2"/>
</dbReference>
<evidence type="ECO:0000256" key="5">
    <source>
        <dbReference type="ARBA" id="ARBA00023157"/>
    </source>
</evidence>
<name>A0A1S1V919_9FIRM</name>
<evidence type="ECO:0000313" key="11">
    <source>
        <dbReference type="Proteomes" id="UP000180254"/>
    </source>
</evidence>
<dbReference type="SUPFAM" id="SSF51905">
    <property type="entry name" value="FAD/NAD(P)-binding domain"/>
    <property type="match status" value="1"/>
</dbReference>
<dbReference type="InterPro" id="IPR005982">
    <property type="entry name" value="Thioredox_Rdtase"/>
</dbReference>
<keyword evidence="2 7" id="KW-0285">Flavoprotein</keyword>
<evidence type="ECO:0000256" key="8">
    <source>
        <dbReference type="RuleBase" id="RU003881"/>
    </source>
</evidence>
<feature type="domain" description="FAD/NAD(P)-binding" evidence="9">
    <location>
        <begin position="5"/>
        <end position="297"/>
    </location>
</feature>
<comment type="catalytic activity">
    <reaction evidence="7">
        <text>[thioredoxin]-dithiol + NADP(+) = [thioredoxin]-disulfide + NADPH + H(+)</text>
        <dbReference type="Rhea" id="RHEA:20345"/>
        <dbReference type="Rhea" id="RHEA-COMP:10698"/>
        <dbReference type="Rhea" id="RHEA-COMP:10700"/>
        <dbReference type="ChEBI" id="CHEBI:15378"/>
        <dbReference type="ChEBI" id="CHEBI:29950"/>
        <dbReference type="ChEBI" id="CHEBI:50058"/>
        <dbReference type="ChEBI" id="CHEBI:57783"/>
        <dbReference type="ChEBI" id="CHEBI:58349"/>
        <dbReference type="EC" id="1.8.1.9"/>
    </reaction>
</comment>
<dbReference type="RefSeq" id="WP_071062865.1">
    <property type="nucleotide sequence ID" value="NZ_MKIE01000004.1"/>
</dbReference>
<evidence type="ECO:0000256" key="1">
    <source>
        <dbReference type="ARBA" id="ARBA00009333"/>
    </source>
</evidence>
<dbReference type="InterPro" id="IPR008255">
    <property type="entry name" value="Pyr_nucl-diS_OxRdtase_2_AS"/>
</dbReference>
<dbReference type="OrthoDB" id="9806179at2"/>
<dbReference type="EC" id="1.8.1.9" evidence="7"/>
<proteinExistence type="inferred from homology"/>
<keyword evidence="11" id="KW-1185">Reference proteome</keyword>
<gene>
    <name evidence="10" type="primary">trxB</name>
    <name evidence="10" type="ORF">EUAN_12990</name>
</gene>
<dbReference type="GO" id="GO:0005737">
    <property type="term" value="C:cytoplasm"/>
    <property type="evidence" value="ECO:0007669"/>
    <property type="project" value="InterPro"/>
</dbReference>
<evidence type="ECO:0000256" key="7">
    <source>
        <dbReference type="RuleBase" id="RU003880"/>
    </source>
</evidence>
<dbReference type="InterPro" id="IPR023753">
    <property type="entry name" value="FAD/NAD-binding_dom"/>
</dbReference>
<dbReference type="AlphaFoldDB" id="A0A1S1V919"/>
<keyword evidence="8" id="KW-0521">NADP</keyword>
<evidence type="ECO:0000256" key="4">
    <source>
        <dbReference type="ARBA" id="ARBA00023002"/>
    </source>
</evidence>
<organism evidence="10 11">
    <name type="scientific">Andreesenia angusta</name>
    <dbReference type="NCBI Taxonomy" id="39480"/>
    <lineage>
        <taxon>Bacteria</taxon>
        <taxon>Bacillati</taxon>
        <taxon>Bacillota</taxon>
        <taxon>Tissierellia</taxon>
        <taxon>Tissierellales</taxon>
        <taxon>Gottschalkiaceae</taxon>
        <taxon>Andreesenia</taxon>
    </lineage>
</organism>
<protein>
    <recommendedName>
        <fullName evidence="7">Thioredoxin reductase</fullName>
        <ecNumber evidence="7">1.8.1.9</ecNumber>
    </recommendedName>
</protein>
<keyword evidence="5" id="KW-1015">Disulfide bond</keyword>
<evidence type="ECO:0000313" key="10">
    <source>
        <dbReference type="EMBL" id="OHW62229.1"/>
    </source>
</evidence>
<sequence length="314" mass="33875">MDKIYDVVIIGAGPAGLSAGLYASRAKLDTLVIEKERPGGLITGTEDVANYPGSIKEASGMTLTERMLEQALEFGSELTTDNITDVDFDSDIKVLRGEKGEYKARAVIVATGAYPRLIGCPGEVEFTGRGVSYCATCDGDFFTGLEVYVVGGGDAAVEEAIHLTKFARKVTIIHRRDSLRAAKSIQDKAFKNPKIDFVWNSEVVEIKGEGVVNAMVIRNIETGEETEISASEEDMTFGIFVFVGYIPNTELFKGKLEMDRDYIVADSGMKTSADGVYVAGDCRVTPLRQVITAAADGAIAAVQADKYIESKFNS</sequence>
<dbReference type="PROSITE" id="PS00573">
    <property type="entry name" value="PYRIDINE_REDOX_2"/>
    <property type="match status" value="1"/>
</dbReference>
<keyword evidence="3 7" id="KW-0274">FAD</keyword>
<comment type="cofactor">
    <cofactor evidence="8">
        <name>FAD</name>
        <dbReference type="ChEBI" id="CHEBI:57692"/>
    </cofactor>
    <text evidence="8">Binds 1 FAD per subunit.</text>
</comment>
<reference evidence="10 11" key="1">
    <citation type="submission" date="2016-09" db="EMBL/GenBank/DDBJ databases">
        <title>Genome sequence of Eubacterium angustum.</title>
        <authorList>
            <person name="Poehlein A."/>
            <person name="Daniel R."/>
        </authorList>
    </citation>
    <scope>NUCLEOTIDE SEQUENCE [LARGE SCALE GENOMIC DNA]</scope>
    <source>
        <strain evidence="10 11">DSM 1989</strain>
    </source>
</reference>
<dbReference type="PANTHER" id="PTHR48105">
    <property type="entry name" value="THIOREDOXIN REDUCTASE 1-RELATED-RELATED"/>
    <property type="match status" value="1"/>
</dbReference>
<comment type="caution">
    <text evidence="10">The sequence shown here is derived from an EMBL/GenBank/DDBJ whole genome shotgun (WGS) entry which is preliminary data.</text>
</comment>
<evidence type="ECO:0000256" key="2">
    <source>
        <dbReference type="ARBA" id="ARBA00022630"/>
    </source>
</evidence>
<keyword evidence="4 7" id="KW-0560">Oxidoreductase</keyword>
<accession>A0A1S1V919</accession>
<dbReference type="Gene3D" id="3.50.50.60">
    <property type="entry name" value="FAD/NAD(P)-binding domain"/>
    <property type="match status" value="2"/>
</dbReference>
<evidence type="ECO:0000259" key="9">
    <source>
        <dbReference type="Pfam" id="PF07992"/>
    </source>
</evidence>
<dbReference type="PRINTS" id="PR00469">
    <property type="entry name" value="PNDRDTASEII"/>
</dbReference>
<keyword evidence="6 7" id="KW-0676">Redox-active center</keyword>
<dbReference type="NCBIfam" id="TIGR01292">
    <property type="entry name" value="TRX_reduct"/>
    <property type="match status" value="1"/>
</dbReference>
<dbReference type="STRING" id="39480.EUAN_12990"/>
<evidence type="ECO:0000256" key="3">
    <source>
        <dbReference type="ARBA" id="ARBA00022827"/>
    </source>
</evidence>
<dbReference type="Pfam" id="PF07992">
    <property type="entry name" value="Pyr_redox_2"/>
    <property type="match status" value="1"/>
</dbReference>
<evidence type="ECO:0000256" key="6">
    <source>
        <dbReference type="ARBA" id="ARBA00023284"/>
    </source>
</evidence>
<dbReference type="PRINTS" id="PR00368">
    <property type="entry name" value="FADPNR"/>
</dbReference>
<dbReference type="GO" id="GO:0019430">
    <property type="term" value="P:removal of superoxide radicals"/>
    <property type="evidence" value="ECO:0007669"/>
    <property type="project" value="UniProtKB-UniRule"/>
</dbReference>
<dbReference type="Proteomes" id="UP000180254">
    <property type="component" value="Unassembled WGS sequence"/>
</dbReference>